<proteinExistence type="predicted"/>
<dbReference type="PANTHER" id="PTHR36529:SF1">
    <property type="entry name" value="GLYCOSYLTRANSFERASE"/>
    <property type="match status" value="1"/>
</dbReference>
<accession>A0ABV0A9W7</accession>
<dbReference type="Gene3D" id="3.90.550.10">
    <property type="entry name" value="Spore Coat Polysaccharide Biosynthesis Protein SpsA, Chain A"/>
    <property type="match status" value="1"/>
</dbReference>
<name>A0ABV0A9W7_9FLAO</name>
<dbReference type="RefSeq" id="WP_346240629.1">
    <property type="nucleotide sequence ID" value="NZ_JAZHYP010000002.1"/>
</dbReference>
<gene>
    <name evidence="1" type="ORF">VP395_04930</name>
</gene>
<dbReference type="EMBL" id="JAZHYP010000002">
    <property type="protein sequence ID" value="MEN3323060.1"/>
    <property type="molecule type" value="Genomic_DNA"/>
</dbReference>
<organism evidence="1 2">
    <name type="scientific">Mariniflexile soesokkakense</name>
    <dbReference type="NCBI Taxonomy" id="1343160"/>
    <lineage>
        <taxon>Bacteria</taxon>
        <taxon>Pseudomonadati</taxon>
        <taxon>Bacteroidota</taxon>
        <taxon>Flavobacteriia</taxon>
        <taxon>Flavobacteriales</taxon>
        <taxon>Flavobacteriaceae</taxon>
        <taxon>Mariniflexile</taxon>
    </lineage>
</organism>
<protein>
    <submittedName>
        <fullName evidence="1">TIGR04282 family arsenosugar biosynthesis glycosyltransferase</fullName>
    </submittedName>
</protein>
<comment type="caution">
    <text evidence="1">The sequence shown here is derived from an EMBL/GenBank/DDBJ whole genome shotgun (WGS) entry which is preliminary data.</text>
</comment>
<dbReference type="NCBIfam" id="TIGR04282">
    <property type="entry name" value="glyco_like_cofC"/>
    <property type="match status" value="1"/>
</dbReference>
<dbReference type="Proteomes" id="UP001416393">
    <property type="component" value="Unassembled WGS sequence"/>
</dbReference>
<dbReference type="PANTHER" id="PTHR36529">
    <property type="entry name" value="SLL1095 PROTEIN"/>
    <property type="match status" value="1"/>
</dbReference>
<dbReference type="InterPro" id="IPR029044">
    <property type="entry name" value="Nucleotide-diphossugar_trans"/>
</dbReference>
<evidence type="ECO:0000313" key="2">
    <source>
        <dbReference type="Proteomes" id="UP001416393"/>
    </source>
</evidence>
<evidence type="ECO:0000313" key="1">
    <source>
        <dbReference type="EMBL" id="MEN3323060.1"/>
    </source>
</evidence>
<dbReference type="Pfam" id="PF09837">
    <property type="entry name" value="DUF2064"/>
    <property type="match status" value="1"/>
</dbReference>
<reference evidence="1 2" key="1">
    <citation type="submission" date="2024-01" db="EMBL/GenBank/DDBJ databases">
        <title>Mariniflexile litorale sp. nov., isolated from the shallow sediments of the Sea of Japan.</title>
        <authorList>
            <person name="Romanenko L."/>
            <person name="Bystritskaya E."/>
            <person name="Isaeva M."/>
        </authorList>
    </citation>
    <scope>NUCLEOTIDE SEQUENCE [LARGE SCALE GENOMIC DNA]</scope>
    <source>
        <strain evidence="1 2">KCTC 32427</strain>
    </source>
</reference>
<keyword evidence="2" id="KW-1185">Reference proteome</keyword>
<dbReference type="SUPFAM" id="SSF53448">
    <property type="entry name" value="Nucleotide-diphospho-sugar transferases"/>
    <property type="match status" value="1"/>
</dbReference>
<dbReference type="InterPro" id="IPR018641">
    <property type="entry name" value="Trfase_1_rSAM/seldom-assoc"/>
</dbReference>
<sequence length="223" mass="25329">MSILSNNNESQEANTNSYFPTSKKAIIIFTRNPELGQCKTRLAKTIGDAAALGIYKHLLIHTATIAKSTNADKYVFYSKTIQKNDIWDASIFRKKLQEGFDLGAKMQNAFTDIFALGYKKVIIIGSDLLDLKPKHIDLAFEALHETDVVIGPAKDGGYYLLGMNVMQNDVFKNKAWGTSTVLKETLENLKDSAYHLLEELNDIDTFEDMRHYQELEKYYIKND</sequence>